<name>A0A4Q2JRG4_9MICO</name>
<dbReference type="Pfam" id="PF01882">
    <property type="entry name" value="DUF58"/>
    <property type="match status" value="1"/>
</dbReference>
<gene>
    <name evidence="4" type="ORF">ESP57_03695</name>
</gene>
<feature type="transmembrane region" description="Helical" evidence="2">
    <location>
        <begin position="100"/>
        <end position="122"/>
    </location>
</feature>
<keyword evidence="5" id="KW-1185">Reference proteome</keyword>
<keyword evidence="2" id="KW-1133">Transmembrane helix</keyword>
<evidence type="ECO:0000313" key="4">
    <source>
        <dbReference type="EMBL" id="RXZ50905.1"/>
    </source>
</evidence>
<dbReference type="PANTHER" id="PTHR34351">
    <property type="entry name" value="SLR1927 PROTEIN-RELATED"/>
    <property type="match status" value="1"/>
</dbReference>
<sequence>MTRSTAPERPAAPSRGGMTSTATPERPETAPRVPSQTAIALRGLWRSIVGGLRNAVRLSGQALGRVFGFAAPVTSVISPLGWIVLAGAVVAFALSRVFGWIEFGFVGATLAAALLVAVAFVFGRANFSVHIELNPHRVVAGERALGRMLVTNIAAKPSIPSRMELPVGGAVAEFVVPVLAPGAEHDELFAVPTHRRAVIVAGPAITVRGDQLGLLRRTVKWTDEVELFVHPVTARLAPSASGLVRDLEGEVTKTITNDDISFHALRSYEPGDALRNVHWRTSARTGQLMVRQFEETRRSQLTIVHTTDRDAYASEDEFELAISITASIGVQVVRDGTRMSIVSERMPLSTATPTSLLDDTSRLVETSGDHANLRDFARDATKRLPPPSVVMIVGGSQVPLADFRAAETVFGLDTQTIGFRAEFGAASRIAKVSGLTVVTIGAIGDLPRVMRRVRP</sequence>
<feature type="domain" description="DUF58" evidence="3">
    <location>
        <begin position="265"/>
        <end position="353"/>
    </location>
</feature>
<evidence type="ECO:0000313" key="5">
    <source>
        <dbReference type="Proteomes" id="UP000292935"/>
    </source>
</evidence>
<protein>
    <submittedName>
        <fullName evidence="4">DUF58 domain-containing protein</fullName>
    </submittedName>
</protein>
<dbReference type="OrthoDB" id="9812729at2"/>
<dbReference type="RefSeq" id="WP_129230576.1">
    <property type="nucleotide sequence ID" value="NZ_SDPO01000001.1"/>
</dbReference>
<keyword evidence="2" id="KW-0812">Transmembrane</keyword>
<organism evidence="4 5">
    <name type="scientific">Agromyces fucosus</name>
    <dbReference type="NCBI Taxonomy" id="41985"/>
    <lineage>
        <taxon>Bacteria</taxon>
        <taxon>Bacillati</taxon>
        <taxon>Actinomycetota</taxon>
        <taxon>Actinomycetes</taxon>
        <taxon>Micrococcales</taxon>
        <taxon>Microbacteriaceae</taxon>
        <taxon>Agromyces</taxon>
    </lineage>
</organism>
<dbReference type="InterPro" id="IPR002881">
    <property type="entry name" value="DUF58"/>
</dbReference>
<dbReference type="AlphaFoldDB" id="A0A4Q2JRG4"/>
<comment type="caution">
    <text evidence="4">The sequence shown here is derived from an EMBL/GenBank/DDBJ whole genome shotgun (WGS) entry which is preliminary data.</text>
</comment>
<dbReference type="Proteomes" id="UP000292935">
    <property type="component" value="Unassembled WGS sequence"/>
</dbReference>
<reference evidence="4 5" key="1">
    <citation type="submission" date="2019-01" db="EMBL/GenBank/DDBJ databases">
        <authorList>
            <person name="Li J."/>
        </authorList>
    </citation>
    <scope>NUCLEOTIDE SEQUENCE [LARGE SCALE GENOMIC DNA]</scope>
    <source>
        <strain evidence="4 5">CCUG 35506</strain>
    </source>
</reference>
<accession>A0A4Q2JRG4</accession>
<feature type="transmembrane region" description="Helical" evidence="2">
    <location>
        <begin position="66"/>
        <end position="94"/>
    </location>
</feature>
<feature type="region of interest" description="Disordered" evidence="1">
    <location>
        <begin position="1"/>
        <end position="34"/>
    </location>
</feature>
<evidence type="ECO:0000259" key="3">
    <source>
        <dbReference type="Pfam" id="PF01882"/>
    </source>
</evidence>
<keyword evidence="2" id="KW-0472">Membrane</keyword>
<evidence type="ECO:0000256" key="1">
    <source>
        <dbReference type="SAM" id="MobiDB-lite"/>
    </source>
</evidence>
<evidence type="ECO:0000256" key="2">
    <source>
        <dbReference type="SAM" id="Phobius"/>
    </source>
</evidence>
<dbReference type="EMBL" id="SDPO01000001">
    <property type="protein sequence ID" value="RXZ50905.1"/>
    <property type="molecule type" value="Genomic_DNA"/>
</dbReference>
<proteinExistence type="predicted"/>